<sequence length="258" mass="27846">MSNLNGWGLTARLISKHFGVLGDKISEAIANFDPETATEADRDCLADTLRETAQKLAAARASFNKEHTDVVKLRELIANDEKASLTLAERLAAGSISEATVSLFCDELEANKARLPIELQEEADAQEYMNELQKIVDALSEQLAQFDAAAKKALQNLAAAKAQKDLQELRMERQNQLASLNGIKGHSTALNALTRRAEKVSNEAAGMRIVADIAQKPLDQAAEIAAIRQSVAQADTAGETTLQRLQRLSGKPAESIAA</sequence>
<dbReference type="RefSeq" id="WP_186916492.1">
    <property type="nucleotide sequence ID" value="NZ_JACOFZ010000003.1"/>
</dbReference>
<dbReference type="Proteomes" id="UP000627446">
    <property type="component" value="Unassembled WGS sequence"/>
</dbReference>
<name>A0A923HX76_9BURK</name>
<evidence type="ECO:0000313" key="2">
    <source>
        <dbReference type="EMBL" id="MBC3881846.1"/>
    </source>
</evidence>
<evidence type="ECO:0008006" key="4">
    <source>
        <dbReference type="Google" id="ProtNLM"/>
    </source>
</evidence>
<dbReference type="EMBL" id="JACOFZ010000003">
    <property type="protein sequence ID" value="MBC3881846.1"/>
    <property type="molecule type" value="Genomic_DNA"/>
</dbReference>
<evidence type="ECO:0000313" key="3">
    <source>
        <dbReference type="Proteomes" id="UP000627446"/>
    </source>
</evidence>
<evidence type="ECO:0000256" key="1">
    <source>
        <dbReference type="SAM" id="Coils"/>
    </source>
</evidence>
<reference evidence="2" key="1">
    <citation type="submission" date="2020-08" db="EMBL/GenBank/DDBJ databases">
        <title>Novel species isolated from subtropical streams in China.</title>
        <authorList>
            <person name="Lu H."/>
        </authorList>
    </citation>
    <scope>NUCLEOTIDE SEQUENCE</scope>
    <source>
        <strain evidence="2">LX22W</strain>
    </source>
</reference>
<feature type="coiled-coil region" evidence="1">
    <location>
        <begin position="122"/>
        <end position="179"/>
    </location>
</feature>
<keyword evidence="1" id="KW-0175">Coiled coil</keyword>
<protein>
    <recommendedName>
        <fullName evidence="4">PspA/IM30 family protein</fullName>
    </recommendedName>
</protein>
<accession>A0A923HX76</accession>
<dbReference type="AlphaFoldDB" id="A0A923HX76"/>
<gene>
    <name evidence="2" type="ORF">H8K36_10705</name>
</gene>
<comment type="caution">
    <text evidence="2">The sequence shown here is derived from an EMBL/GenBank/DDBJ whole genome shotgun (WGS) entry which is preliminary data.</text>
</comment>
<organism evidence="2 3">
    <name type="scientific">Undibacterium nitidum</name>
    <dbReference type="NCBI Taxonomy" id="2762298"/>
    <lineage>
        <taxon>Bacteria</taxon>
        <taxon>Pseudomonadati</taxon>
        <taxon>Pseudomonadota</taxon>
        <taxon>Betaproteobacteria</taxon>
        <taxon>Burkholderiales</taxon>
        <taxon>Oxalobacteraceae</taxon>
        <taxon>Undibacterium</taxon>
    </lineage>
</organism>
<keyword evidence="3" id="KW-1185">Reference proteome</keyword>
<proteinExistence type="predicted"/>